<dbReference type="Proteomes" id="UP000220111">
    <property type="component" value="Unassembled WGS sequence"/>
</dbReference>
<evidence type="ECO:0000313" key="7">
    <source>
        <dbReference type="EMBL" id="PDY43681.1"/>
    </source>
</evidence>
<evidence type="ECO:0000256" key="5">
    <source>
        <dbReference type="ARBA" id="ARBA00022747"/>
    </source>
</evidence>
<gene>
    <name evidence="7" type="ORF">COO17_00670</name>
</gene>
<comment type="caution">
    <text evidence="7">The sequence shown here is derived from an EMBL/GenBank/DDBJ whole genome shotgun (WGS) entry which is preliminary data.</text>
</comment>
<dbReference type="Gene3D" id="3.40.50.150">
    <property type="entry name" value="Vaccinia Virus protein VP39"/>
    <property type="match status" value="1"/>
</dbReference>
<dbReference type="InterPro" id="IPR029063">
    <property type="entry name" value="SAM-dependent_MTases_sf"/>
</dbReference>
<keyword evidence="4" id="KW-0949">S-adenosyl-L-methionine</keyword>
<evidence type="ECO:0000259" key="6">
    <source>
        <dbReference type="Pfam" id="PF01555"/>
    </source>
</evidence>
<dbReference type="GO" id="GO:0003677">
    <property type="term" value="F:DNA binding"/>
    <property type="evidence" value="ECO:0007669"/>
    <property type="project" value="InterPro"/>
</dbReference>
<evidence type="ECO:0000256" key="1">
    <source>
        <dbReference type="ARBA" id="ARBA00006594"/>
    </source>
</evidence>
<dbReference type="EMBL" id="NVPQ01000002">
    <property type="protein sequence ID" value="PDY43681.1"/>
    <property type="molecule type" value="Genomic_DNA"/>
</dbReference>
<dbReference type="SUPFAM" id="SSF53335">
    <property type="entry name" value="S-adenosyl-L-methionine-dependent methyltransferases"/>
    <property type="match status" value="1"/>
</dbReference>
<keyword evidence="3 7" id="KW-0808">Transferase</keyword>
<evidence type="ECO:0000256" key="2">
    <source>
        <dbReference type="ARBA" id="ARBA00022603"/>
    </source>
</evidence>
<feature type="domain" description="DNA methylase N-4/N-6" evidence="6">
    <location>
        <begin position="474"/>
        <end position="785"/>
    </location>
</feature>
<dbReference type="GO" id="GO:0009307">
    <property type="term" value="P:DNA restriction-modification system"/>
    <property type="evidence" value="ECO:0007669"/>
    <property type="project" value="UniProtKB-KW"/>
</dbReference>
<dbReference type="PRINTS" id="PR00506">
    <property type="entry name" value="D21N6MTFRASE"/>
</dbReference>
<sequence length="1006" mass="117618">MNQQLEKFKSLLREMFQFDQADLDFGIYRIMNQKREEIEKFLNEDLLPQVNKAFEKYKTFGTAEIQKQLDELGKTLDAVDVVKETNPKYLALQEKLANSVDISTLENEVFSDLTNFFKRYYDEGDFISKRRYKKDVYAIPYEGEEVKLHWANADQYYVKSSEQFKDYMFTLESGKVVHFKLIEAGTEQNNNKEQSDKERRFILSEESPIILENDELIIQFEYKATTSKKKQDAINKEILEFLSSTLEGEEKWNELFIVVPSGKDKNRTLLQKHLNTYTAKNTFDYFIHKDLEGFLKRELDFFIKNEIMHLDDLDTENEIHIEQYLNKIKVFKSIGHKIIKFLTQLENFQKKLYLKKKFIVATNYCITLDNIPENLYPEILKNQKQIDEWIDLYKINKIKGNLLNCEYSEPLTVEFLKENPYLIIDTIHFDTKFKNSILAHLNDLDSEINGVLVHGDNFQGLNLLQNKYNKKLQGIYIDPPYNTNGSEIVYKNGYKDSSWATLIYDRLSKAQKLLAPSAPMCVTIDEYAVDLLSYIIRQSMPTYKIRPVIIEYNHRGRVKKNFAITHEYGLWAIPNDDDVITKKQENSEDIRRNLRRTGTDSKRTDSPKQFYGIEVDNESLQIISVTDPLDVNEDIPNHNNSSTEMVWPIDDVGIERRWYYGVNRIMDDAKEGTIWAKKIKGKIQIHYFQAGKPKARKSIWSGPLMDSSTYGSELLNDIFGSGNVNFSFPKSIHAVQESLEAMSLSKNAMFMDFFGGSGTTGHAVINLNRQDQGNRKYILMEMGNYFDTTTKVRIKKVIYSPKWDNGTPLENGISHIFKYIRLESYEDALNNIELKQTEQQKLALNEHMSANAKEEYMLSYMLENEAQGSTSLLNIDAFNNPFDYKMKISNGTETKTQPVDLVETFNYLLGLYVESYDFVKGCQFIKGHLNNDENILIVWRNVNEVSNDVLNEILEKWDINSRDNEFSRIYVNGDNHIENLKIDESTWKVTLIEEEFKRLMFDIQDM</sequence>
<dbReference type="PROSITE" id="PS00092">
    <property type="entry name" value="N6_MTASE"/>
    <property type="match status" value="1"/>
</dbReference>
<dbReference type="RefSeq" id="WP_097814938.1">
    <property type="nucleotide sequence ID" value="NZ_NVPQ01000002.1"/>
</dbReference>
<dbReference type="InterPro" id="IPR002941">
    <property type="entry name" value="DNA_methylase_N4/N6"/>
</dbReference>
<dbReference type="InterPro" id="IPR002052">
    <property type="entry name" value="DNA_methylase_N6_adenine_CS"/>
</dbReference>
<dbReference type="GO" id="GO:0008170">
    <property type="term" value="F:N-methyltransferase activity"/>
    <property type="evidence" value="ECO:0007669"/>
    <property type="project" value="InterPro"/>
</dbReference>
<comment type="similarity">
    <text evidence="1">Belongs to the N(4)/N(6)-methyltransferase family.</text>
</comment>
<evidence type="ECO:0000256" key="4">
    <source>
        <dbReference type="ARBA" id="ARBA00022691"/>
    </source>
</evidence>
<evidence type="ECO:0000256" key="3">
    <source>
        <dbReference type="ARBA" id="ARBA00022679"/>
    </source>
</evidence>
<dbReference type="AlphaFoldDB" id="A0A2A7BZ50"/>
<keyword evidence="5" id="KW-0680">Restriction system</keyword>
<dbReference type="GO" id="GO:0032259">
    <property type="term" value="P:methylation"/>
    <property type="evidence" value="ECO:0007669"/>
    <property type="project" value="UniProtKB-KW"/>
</dbReference>
<reference evidence="7 8" key="1">
    <citation type="submission" date="2017-09" db="EMBL/GenBank/DDBJ databases">
        <title>Large-scale bioinformatics analysis of Bacillus genomes uncovers conserved roles of natural products in bacterial physiology.</title>
        <authorList>
            <consortium name="Agbiome Team Llc"/>
            <person name="Bleich R.M."/>
            <person name="Grubbs K.J."/>
            <person name="Santa Maria K.C."/>
            <person name="Allen S.E."/>
            <person name="Farag S."/>
            <person name="Shank E.A."/>
            <person name="Bowers A."/>
        </authorList>
    </citation>
    <scope>NUCLEOTIDE SEQUENCE [LARGE SCALE GENOMIC DNA]</scope>
    <source>
        <strain evidence="7 8">AFS098222</strain>
    </source>
</reference>
<dbReference type="Pfam" id="PF01555">
    <property type="entry name" value="N6_N4_Mtase"/>
    <property type="match status" value="1"/>
</dbReference>
<dbReference type="InterPro" id="IPR002295">
    <property type="entry name" value="N4/N6-MTase_EcoPI_Mod-like"/>
</dbReference>
<proteinExistence type="inferred from homology"/>
<keyword evidence="2 7" id="KW-0489">Methyltransferase</keyword>
<organism evidence="7 8">
    <name type="scientific">Bacillus wiedmannii</name>
    <dbReference type="NCBI Taxonomy" id="1890302"/>
    <lineage>
        <taxon>Bacteria</taxon>
        <taxon>Bacillati</taxon>
        <taxon>Bacillota</taxon>
        <taxon>Bacilli</taxon>
        <taxon>Bacillales</taxon>
        <taxon>Bacillaceae</taxon>
        <taxon>Bacillus</taxon>
        <taxon>Bacillus cereus group</taxon>
    </lineage>
</organism>
<evidence type="ECO:0000313" key="8">
    <source>
        <dbReference type="Proteomes" id="UP000220111"/>
    </source>
</evidence>
<accession>A0A2A7BZ50</accession>
<name>A0A2A7BZ50_9BACI</name>
<protein>
    <submittedName>
        <fullName evidence="7">Site-specific DNA-methyltransferase</fullName>
    </submittedName>
</protein>